<organism evidence="1 2">
    <name type="scientific">Halorhabdus tiamatea SARL4B</name>
    <dbReference type="NCBI Taxonomy" id="1033806"/>
    <lineage>
        <taxon>Archaea</taxon>
        <taxon>Methanobacteriati</taxon>
        <taxon>Methanobacteriota</taxon>
        <taxon>Stenosarchaea group</taxon>
        <taxon>Halobacteria</taxon>
        <taxon>Halobacteriales</taxon>
        <taxon>Haloarculaceae</taxon>
        <taxon>Halorhabdus</taxon>
    </lineage>
</organism>
<evidence type="ECO:0000313" key="1">
    <source>
        <dbReference type="EMBL" id="ERJ04580.1"/>
    </source>
</evidence>
<gene>
    <name evidence="1" type="ORF">HLRTI_003458</name>
</gene>
<reference evidence="1 2" key="2">
    <citation type="journal article" date="2013" name="PLoS ONE">
        <title>INDIGO - INtegrated Data Warehouse of MIcrobial GenOmes with Examples from the Red Sea Extremophiles.</title>
        <authorList>
            <person name="Alam I."/>
            <person name="Antunes A."/>
            <person name="Kamau A.A."/>
            <person name="Ba Alawi W."/>
            <person name="Kalkatawi M."/>
            <person name="Stingl U."/>
            <person name="Bajic V.B."/>
        </authorList>
    </citation>
    <scope>NUCLEOTIDE SEQUENCE [LARGE SCALE GENOMIC DNA]</scope>
    <source>
        <strain evidence="1 2">SARL4B</strain>
    </source>
</reference>
<name>F7PPG0_9EURY</name>
<comment type="caution">
    <text evidence="1">The sequence shown here is derived from an EMBL/GenBank/DDBJ whole genome shotgun (WGS) entry which is preliminary data.</text>
</comment>
<accession>F7PPG0</accession>
<proteinExistence type="predicted"/>
<evidence type="ECO:0000313" key="2">
    <source>
        <dbReference type="Proteomes" id="UP000003861"/>
    </source>
</evidence>
<dbReference type="GeneID" id="23797682"/>
<dbReference type="AlphaFoldDB" id="F7PPG0"/>
<reference evidence="1 2" key="1">
    <citation type="journal article" date="2011" name="J. Bacteriol.">
        <title>Genome sequence of Halorhabdus tiamatea, the first archaeon isolated from a deep-sea anoxic brine lake.</title>
        <authorList>
            <person name="Antunes A."/>
            <person name="Alam I."/>
            <person name="Bajic V.B."/>
            <person name="Stingl U."/>
        </authorList>
    </citation>
    <scope>NUCLEOTIDE SEQUENCE [LARGE SCALE GENOMIC DNA]</scope>
    <source>
        <strain evidence="1 2">SARL4B</strain>
    </source>
</reference>
<dbReference type="RefSeq" id="WP_008528031.1">
    <property type="nucleotide sequence ID" value="NC_021913.1"/>
</dbReference>
<protein>
    <submittedName>
        <fullName evidence="1">Uncharacterized protein</fullName>
    </submittedName>
</protein>
<dbReference type="EMBL" id="AFNT02000069">
    <property type="protein sequence ID" value="ERJ04580.1"/>
    <property type="molecule type" value="Genomic_DNA"/>
</dbReference>
<sequence length="101" mass="11431">MSVDRGQGDEWGITGVQRVRVEFGEDWAEGFTTDIEEGCLIKILTEEHSIAPPDHVETPGSVKAKRTPKGWTVEVKWRYDRGNKEESVLFEVNDVSVQVLE</sequence>
<dbReference type="OrthoDB" id="374182at2157"/>
<dbReference type="Proteomes" id="UP000003861">
    <property type="component" value="Unassembled WGS sequence"/>
</dbReference>